<protein>
    <recommendedName>
        <fullName evidence="2">Alcohol dehydrogenase-like N-terminal domain-containing protein</fullName>
    </recommendedName>
</protein>
<evidence type="ECO:0000313" key="4">
    <source>
        <dbReference type="Proteomes" id="UP000198406"/>
    </source>
</evidence>
<dbReference type="OrthoDB" id="48317at2759"/>
<reference evidence="3 4" key="1">
    <citation type="journal article" date="2015" name="Plant Cell">
        <title>Oil accumulation by the oleaginous diatom Fistulifera solaris as revealed by the genome and transcriptome.</title>
        <authorList>
            <person name="Tanaka T."/>
            <person name="Maeda Y."/>
            <person name="Veluchamy A."/>
            <person name="Tanaka M."/>
            <person name="Abida H."/>
            <person name="Marechal E."/>
            <person name="Bowler C."/>
            <person name="Muto M."/>
            <person name="Sunaga Y."/>
            <person name="Tanaka M."/>
            <person name="Yoshino T."/>
            <person name="Taniguchi T."/>
            <person name="Fukuda Y."/>
            <person name="Nemoto M."/>
            <person name="Matsumoto M."/>
            <person name="Wong P.S."/>
            <person name="Aburatani S."/>
            <person name="Fujibuchi W."/>
        </authorList>
    </citation>
    <scope>NUCLEOTIDE SEQUENCE [LARGE SCALE GENOMIC DNA]</scope>
    <source>
        <strain evidence="3 4">JPCC DA0580</strain>
    </source>
</reference>
<organism evidence="3 4">
    <name type="scientific">Fistulifera solaris</name>
    <name type="common">Oleaginous diatom</name>
    <dbReference type="NCBI Taxonomy" id="1519565"/>
    <lineage>
        <taxon>Eukaryota</taxon>
        <taxon>Sar</taxon>
        <taxon>Stramenopiles</taxon>
        <taxon>Ochrophyta</taxon>
        <taxon>Bacillariophyta</taxon>
        <taxon>Bacillariophyceae</taxon>
        <taxon>Bacillariophycidae</taxon>
        <taxon>Naviculales</taxon>
        <taxon>Naviculaceae</taxon>
        <taxon>Fistulifera</taxon>
    </lineage>
</organism>
<dbReference type="Gene3D" id="3.90.180.10">
    <property type="entry name" value="Medium-chain alcohol dehydrogenases, catalytic domain"/>
    <property type="match status" value="1"/>
</dbReference>
<evidence type="ECO:0000256" key="1">
    <source>
        <dbReference type="SAM" id="MobiDB-lite"/>
    </source>
</evidence>
<gene>
    <name evidence="3" type="ORF">FisN_11Lh236</name>
</gene>
<dbReference type="EMBL" id="BDSP01000013">
    <property type="protein sequence ID" value="GAX09791.1"/>
    <property type="molecule type" value="Genomic_DNA"/>
</dbReference>
<dbReference type="SUPFAM" id="SSF50129">
    <property type="entry name" value="GroES-like"/>
    <property type="match status" value="1"/>
</dbReference>
<comment type="caution">
    <text evidence="3">The sequence shown here is derived from an EMBL/GenBank/DDBJ whole genome shotgun (WGS) entry which is preliminary data.</text>
</comment>
<dbReference type="InterPro" id="IPR011032">
    <property type="entry name" value="GroES-like_sf"/>
</dbReference>
<feature type="region of interest" description="Disordered" evidence="1">
    <location>
        <begin position="1"/>
        <end position="30"/>
    </location>
</feature>
<keyword evidence="4" id="KW-1185">Reference proteome</keyword>
<evidence type="ECO:0000259" key="2">
    <source>
        <dbReference type="Pfam" id="PF08240"/>
    </source>
</evidence>
<accession>A0A1Z5J7N3</accession>
<feature type="domain" description="Alcohol dehydrogenase-like N-terminal" evidence="2">
    <location>
        <begin position="75"/>
        <end position="136"/>
    </location>
</feature>
<dbReference type="Pfam" id="PF13602">
    <property type="entry name" value="ADH_zinc_N_2"/>
    <property type="match status" value="1"/>
</dbReference>
<evidence type="ECO:0000313" key="3">
    <source>
        <dbReference type="EMBL" id="GAX09791.1"/>
    </source>
</evidence>
<feature type="compositionally biased region" description="Polar residues" evidence="1">
    <location>
        <begin position="20"/>
        <end position="30"/>
    </location>
</feature>
<dbReference type="InterPro" id="IPR036291">
    <property type="entry name" value="NAD(P)-bd_dom_sf"/>
</dbReference>
<dbReference type="AlphaFoldDB" id="A0A1Z5J7N3"/>
<dbReference type="InterPro" id="IPR052585">
    <property type="entry name" value="Lipid_raft_assoc_Zn_ADH"/>
</dbReference>
<dbReference type="InParanoid" id="A0A1Z5J7N3"/>
<proteinExistence type="predicted"/>
<dbReference type="Gene3D" id="3.40.50.720">
    <property type="entry name" value="NAD(P)-binding Rossmann-like Domain"/>
    <property type="match status" value="1"/>
</dbReference>
<dbReference type="InterPro" id="IPR013154">
    <property type="entry name" value="ADH-like_N"/>
</dbReference>
<dbReference type="SUPFAM" id="SSF51735">
    <property type="entry name" value="NAD(P)-binding Rossmann-fold domains"/>
    <property type="match status" value="1"/>
</dbReference>
<dbReference type="PANTHER" id="PTHR43482:SF1">
    <property type="entry name" value="PROTEIN AST1-RELATED"/>
    <property type="match status" value="1"/>
</dbReference>
<sequence length="402" mass="44549">MMKIRSGRSTSSMSSAKPLGQQSTAETETPSEPVNYIYGYETANHAYVAFLERGGSEFVKMYEHPAPPSFEKMSSEVLVMVDVSTVSPSDGCIRRGEWWGDGSRTPLTLPIIPGSAFVGIIESEGNRLFQKGDRVLSLVRAGANSRHIITDSERLVKVVFDDVQNDILACLPEIYLSAFQCLHYGQTRRYRKNALWKKNILILGGVSTIRRALVEVAKAAGADAIYVTGREKEFSQIASVGGLPLSKDPRHWLSILMGKMDLVIGLEDPYGTPQLKYEHIKALHSNGKVVVLGGPNPEQEVMDLDPIDGTLKRTKRKLVHYNVFDSWESNPRQATKDLLHLVKLAKYGELKPFIAEKIPLNKVAQAHDGLDGQPGFVLCEPWIIGKKDLSENGAFPTSEVLW</sequence>
<dbReference type="Proteomes" id="UP000198406">
    <property type="component" value="Unassembled WGS sequence"/>
</dbReference>
<dbReference type="Pfam" id="PF08240">
    <property type="entry name" value="ADH_N"/>
    <property type="match status" value="1"/>
</dbReference>
<dbReference type="PANTHER" id="PTHR43482">
    <property type="entry name" value="PROTEIN AST1-RELATED"/>
    <property type="match status" value="1"/>
</dbReference>
<name>A0A1Z5J7N3_FISSO</name>